<keyword evidence="3" id="KW-0809">Transit peptide</keyword>
<dbReference type="GO" id="GO:0006353">
    <property type="term" value="P:DNA-templated transcription termination"/>
    <property type="evidence" value="ECO:0007669"/>
    <property type="project" value="UniProtKB-KW"/>
</dbReference>
<organism evidence="4 5">
    <name type="scientific">Urochloa decumbens</name>
    <dbReference type="NCBI Taxonomy" id="240449"/>
    <lineage>
        <taxon>Eukaryota</taxon>
        <taxon>Viridiplantae</taxon>
        <taxon>Streptophyta</taxon>
        <taxon>Embryophyta</taxon>
        <taxon>Tracheophyta</taxon>
        <taxon>Spermatophyta</taxon>
        <taxon>Magnoliopsida</taxon>
        <taxon>Liliopsida</taxon>
        <taxon>Poales</taxon>
        <taxon>Poaceae</taxon>
        <taxon>PACMAD clade</taxon>
        <taxon>Panicoideae</taxon>
        <taxon>Panicodae</taxon>
        <taxon>Paniceae</taxon>
        <taxon>Melinidinae</taxon>
        <taxon>Urochloa</taxon>
    </lineage>
</organism>
<dbReference type="AlphaFoldDB" id="A0ABC8WGU8"/>
<dbReference type="InterPro" id="IPR003690">
    <property type="entry name" value="MTERF"/>
</dbReference>
<dbReference type="InterPro" id="IPR038538">
    <property type="entry name" value="MTERF_sf"/>
</dbReference>
<dbReference type="Pfam" id="PF02536">
    <property type="entry name" value="mTERF"/>
    <property type="match status" value="1"/>
</dbReference>
<dbReference type="Proteomes" id="UP001497457">
    <property type="component" value="Chromosome 12b"/>
</dbReference>
<keyword evidence="5" id="KW-1185">Reference proteome</keyword>
<evidence type="ECO:0000256" key="3">
    <source>
        <dbReference type="ARBA" id="ARBA00022946"/>
    </source>
</evidence>
<evidence type="ECO:0000313" key="4">
    <source>
        <dbReference type="EMBL" id="CAL4908112.1"/>
    </source>
</evidence>
<keyword evidence="2" id="KW-0806">Transcription termination</keyword>
<gene>
    <name evidence="4" type="ORF">URODEC1_LOCUS12872</name>
</gene>
<sequence>MFASLYRRRLLRLRQIPSVAGTNSGRPNPTDALLSHGYSSAALAGATVSEPCPTTVSYLISCGLSPAAAAAHKLRIRSTDRADAVRALFRSYGFTYADITEMVRRAPRILTLDPDRILRPKLDLYASLGVKPRKLVAAPPLLTRSLDKHIVPCIQFLRSILGTDDAVCRAISGNPRGLSMGDLDRNMRPAVDTLRRLGLPEKSISKLLILSMSVLMISPDRMSEIFEHLKSLGLGVTDTGFVYGIRALCCIRRETWLQRVALYQSFGVSEGELLKAIKMQPAMLLYTDENIKKKLRFLLDELKLELSEVMRQPVVISYSLEKCIIPRCAVLSVLMREGKIQPNINLLSALLRSARIFSKRYVLRYAHEVPDVVKAYEGKIAFEGFRGRDVLVPLNP</sequence>
<dbReference type="PANTHER" id="PTHR13068">
    <property type="entry name" value="CGI-12 PROTEIN-RELATED"/>
    <property type="match status" value="1"/>
</dbReference>
<evidence type="ECO:0000313" key="5">
    <source>
        <dbReference type="Proteomes" id="UP001497457"/>
    </source>
</evidence>
<comment type="similarity">
    <text evidence="1">Belongs to the mTERF family.</text>
</comment>
<dbReference type="EMBL" id="OZ075122">
    <property type="protein sequence ID" value="CAL4908112.1"/>
    <property type="molecule type" value="Genomic_DNA"/>
</dbReference>
<reference evidence="4" key="1">
    <citation type="submission" date="2024-10" db="EMBL/GenBank/DDBJ databases">
        <authorList>
            <person name="Ryan C."/>
        </authorList>
    </citation>
    <scope>NUCLEOTIDE SEQUENCE [LARGE SCALE GENOMIC DNA]</scope>
</reference>
<name>A0ABC8WGU8_9POAL</name>
<dbReference type="FunFam" id="1.25.70.10:FF:000001">
    <property type="entry name" value="Mitochondrial transcription termination factor-like"/>
    <property type="match status" value="1"/>
</dbReference>
<dbReference type="SMART" id="SM00733">
    <property type="entry name" value="Mterf"/>
    <property type="match status" value="7"/>
</dbReference>
<protein>
    <submittedName>
        <fullName evidence="4">Uncharacterized protein</fullName>
    </submittedName>
</protein>
<proteinExistence type="inferred from homology"/>
<dbReference type="Gene3D" id="1.25.70.10">
    <property type="entry name" value="Transcription termination factor 3, mitochondrial"/>
    <property type="match status" value="1"/>
</dbReference>
<keyword evidence="2" id="KW-0805">Transcription regulation</keyword>
<keyword evidence="2" id="KW-0804">Transcription</keyword>
<accession>A0ABC8WGU8</accession>
<evidence type="ECO:0000256" key="2">
    <source>
        <dbReference type="ARBA" id="ARBA00022472"/>
    </source>
</evidence>
<evidence type="ECO:0000256" key="1">
    <source>
        <dbReference type="ARBA" id="ARBA00007692"/>
    </source>
</evidence>
<dbReference type="PANTHER" id="PTHR13068:SF181">
    <property type="entry name" value="MTERF TRANSCRIPTION FACTOR"/>
    <property type="match status" value="1"/>
</dbReference>